<dbReference type="SUPFAM" id="SSF49464">
    <property type="entry name" value="Carboxypeptidase regulatory domain-like"/>
    <property type="match status" value="1"/>
</dbReference>
<evidence type="ECO:0000313" key="1">
    <source>
        <dbReference type="EMBL" id="GAA4327721.1"/>
    </source>
</evidence>
<name>A0ABP8GNW4_9SPHI</name>
<dbReference type="EMBL" id="BAABFT010000008">
    <property type="protein sequence ID" value="GAA4327721.1"/>
    <property type="molecule type" value="Genomic_DNA"/>
</dbReference>
<comment type="caution">
    <text evidence="1">The sequence shown here is derived from an EMBL/GenBank/DDBJ whole genome shotgun (WGS) entry which is preliminary data.</text>
</comment>
<proteinExistence type="predicted"/>
<protein>
    <recommendedName>
        <fullName evidence="3">Carboxypeptidase-like protein</fullName>
    </recommendedName>
</protein>
<dbReference type="InterPro" id="IPR008969">
    <property type="entry name" value="CarboxyPept-like_regulatory"/>
</dbReference>
<sequence>MQLAMKIIILLLLPSTLFAQVSLLQGEIRDKATHAPIAFASVVLMKGEAACNSDDKGVFRLVLVKVDLNDTLWVNSYGYKDVKIPVSSFSTNWKILLDTNKLKKLPENKSKGANKAVLNGFDNKLAQYYTGFERPLERFKYLQLAQKLTAPANNNILKSVNIKVLIAAYEQKYDSTKFLIHVYDMDKETDGPGKEITPGGILGETNGKSVIEVKLPSAINIPGENFFVAIEWLRIKFNRNEINREHFASLDQGLIMRETYKPIIGMSNKKGEFINTWAMNFKREWQLYTYFVPYLTDFAISAEVEY</sequence>
<accession>A0ABP8GNW4</accession>
<gene>
    <name evidence="1" type="ORF">GCM10023149_31300</name>
</gene>
<evidence type="ECO:0008006" key="3">
    <source>
        <dbReference type="Google" id="ProtNLM"/>
    </source>
</evidence>
<keyword evidence="2" id="KW-1185">Reference proteome</keyword>
<evidence type="ECO:0000313" key="2">
    <source>
        <dbReference type="Proteomes" id="UP001500582"/>
    </source>
</evidence>
<dbReference type="Proteomes" id="UP001500582">
    <property type="component" value="Unassembled WGS sequence"/>
</dbReference>
<organism evidence="1 2">
    <name type="scientific">Mucilaginibacter gynuensis</name>
    <dbReference type="NCBI Taxonomy" id="1302236"/>
    <lineage>
        <taxon>Bacteria</taxon>
        <taxon>Pseudomonadati</taxon>
        <taxon>Bacteroidota</taxon>
        <taxon>Sphingobacteriia</taxon>
        <taxon>Sphingobacteriales</taxon>
        <taxon>Sphingobacteriaceae</taxon>
        <taxon>Mucilaginibacter</taxon>
    </lineage>
</organism>
<reference evidence="2" key="1">
    <citation type="journal article" date="2019" name="Int. J. Syst. Evol. Microbiol.">
        <title>The Global Catalogue of Microorganisms (GCM) 10K type strain sequencing project: providing services to taxonomists for standard genome sequencing and annotation.</title>
        <authorList>
            <consortium name="The Broad Institute Genomics Platform"/>
            <consortium name="The Broad Institute Genome Sequencing Center for Infectious Disease"/>
            <person name="Wu L."/>
            <person name="Ma J."/>
        </authorList>
    </citation>
    <scope>NUCLEOTIDE SEQUENCE [LARGE SCALE GENOMIC DNA]</scope>
    <source>
        <strain evidence="2">JCM 17705</strain>
    </source>
</reference>